<dbReference type="InterPro" id="IPR003879">
    <property type="entry name" value="Butyrophylin_SPRY"/>
</dbReference>
<feature type="domain" description="RING-type" evidence="10">
    <location>
        <begin position="781"/>
        <end position="821"/>
    </location>
</feature>
<feature type="domain" description="B box-type" evidence="11">
    <location>
        <begin position="370"/>
        <end position="410"/>
    </location>
</feature>
<dbReference type="InterPro" id="IPR003877">
    <property type="entry name" value="SPRY_dom"/>
</dbReference>
<proteinExistence type="predicted"/>
<keyword evidence="9" id="KW-1133">Transmembrane helix</keyword>
<dbReference type="Pfam" id="PF15227">
    <property type="entry name" value="zf-C3HC4_4"/>
    <property type="match status" value="1"/>
</dbReference>
<evidence type="ECO:0000259" key="10">
    <source>
        <dbReference type="PROSITE" id="PS50089"/>
    </source>
</evidence>
<dbReference type="Pfam" id="PF13765">
    <property type="entry name" value="PRY"/>
    <property type="match status" value="2"/>
</dbReference>
<keyword evidence="4" id="KW-0862">Zinc</keyword>
<evidence type="ECO:0000256" key="1">
    <source>
        <dbReference type="ARBA" id="ARBA00022588"/>
    </source>
</evidence>
<protein>
    <submittedName>
        <fullName evidence="14">Uncharacterized protein LOC115816477</fullName>
    </submittedName>
</protein>
<dbReference type="InterPro" id="IPR027370">
    <property type="entry name" value="Znf-RING_euk"/>
</dbReference>
<keyword evidence="5" id="KW-0391">Immunity</keyword>
<dbReference type="InterPro" id="IPR013320">
    <property type="entry name" value="ConA-like_dom_sf"/>
</dbReference>
<organism evidence="13 14">
    <name type="scientific">Chanos chanos</name>
    <name type="common">Milkfish</name>
    <name type="synonym">Mugil chanos</name>
    <dbReference type="NCBI Taxonomy" id="29144"/>
    <lineage>
        <taxon>Eukaryota</taxon>
        <taxon>Metazoa</taxon>
        <taxon>Chordata</taxon>
        <taxon>Craniata</taxon>
        <taxon>Vertebrata</taxon>
        <taxon>Euteleostomi</taxon>
        <taxon>Actinopterygii</taxon>
        <taxon>Neopterygii</taxon>
        <taxon>Teleostei</taxon>
        <taxon>Ostariophysi</taxon>
        <taxon>Gonorynchiformes</taxon>
        <taxon>Chanidae</taxon>
        <taxon>Chanos</taxon>
    </lineage>
</organism>
<reference evidence="14" key="1">
    <citation type="submission" date="2025-08" db="UniProtKB">
        <authorList>
            <consortium name="RefSeq"/>
        </authorList>
    </citation>
    <scope>IDENTIFICATION</scope>
</reference>
<evidence type="ECO:0000256" key="9">
    <source>
        <dbReference type="SAM" id="Phobius"/>
    </source>
</evidence>
<accession>A0A6J2VVU1</accession>
<dbReference type="PRINTS" id="PR01407">
    <property type="entry name" value="BUTYPHLNCDUF"/>
</dbReference>
<dbReference type="CDD" id="cd19769">
    <property type="entry name" value="Bbox2_TRIM16-like"/>
    <property type="match status" value="2"/>
</dbReference>
<dbReference type="Gene3D" id="4.10.830.40">
    <property type="match status" value="2"/>
</dbReference>
<dbReference type="Pfam" id="PF00622">
    <property type="entry name" value="SPRY"/>
    <property type="match status" value="2"/>
</dbReference>
<dbReference type="FunFam" id="2.60.120.920:FF:000004">
    <property type="entry name" value="Butyrophilin subfamily 1 member A1"/>
    <property type="match status" value="2"/>
</dbReference>
<dbReference type="Gene3D" id="3.30.40.10">
    <property type="entry name" value="Zinc/RING finger domain, C3HC4 (zinc finger)"/>
    <property type="match status" value="2"/>
</dbReference>
<dbReference type="GO" id="GO:0008270">
    <property type="term" value="F:zinc ion binding"/>
    <property type="evidence" value="ECO:0007669"/>
    <property type="project" value="UniProtKB-KW"/>
</dbReference>
<feature type="transmembrane region" description="Helical" evidence="9">
    <location>
        <begin position="18"/>
        <end position="38"/>
    </location>
</feature>
<dbReference type="PANTHER" id="PTHR25465">
    <property type="entry name" value="B-BOX DOMAIN CONTAINING"/>
    <property type="match status" value="1"/>
</dbReference>
<dbReference type="Pfam" id="PF00643">
    <property type="entry name" value="zf-B_box"/>
    <property type="match status" value="2"/>
</dbReference>
<dbReference type="Gene3D" id="2.60.120.920">
    <property type="match status" value="2"/>
</dbReference>
<evidence type="ECO:0000256" key="2">
    <source>
        <dbReference type="ARBA" id="ARBA00022723"/>
    </source>
</evidence>
<keyword evidence="9" id="KW-0472">Membrane</keyword>
<keyword evidence="7" id="KW-0175">Coiled coil</keyword>
<dbReference type="InterPro" id="IPR017907">
    <property type="entry name" value="Znf_RING_CS"/>
</dbReference>
<dbReference type="PROSITE" id="PS50119">
    <property type="entry name" value="ZF_BBOX"/>
    <property type="match status" value="2"/>
</dbReference>
<feature type="region of interest" description="Disordered" evidence="8">
    <location>
        <begin position="132"/>
        <end position="156"/>
    </location>
</feature>
<dbReference type="RefSeq" id="XP_030635291.1">
    <property type="nucleotide sequence ID" value="XM_030779431.1"/>
</dbReference>
<dbReference type="SUPFAM" id="SSF57845">
    <property type="entry name" value="B-box zinc-binding domain"/>
    <property type="match status" value="2"/>
</dbReference>
<evidence type="ECO:0000256" key="3">
    <source>
        <dbReference type="ARBA" id="ARBA00022771"/>
    </source>
</evidence>
<dbReference type="InterPro" id="IPR058030">
    <property type="entry name" value="TRIM8/14/16/25/29/45/65_CC"/>
</dbReference>
<dbReference type="PROSITE" id="PS00518">
    <property type="entry name" value="ZF_RING_1"/>
    <property type="match status" value="2"/>
</dbReference>
<dbReference type="PROSITE" id="PS50188">
    <property type="entry name" value="B302_SPRY"/>
    <property type="match status" value="2"/>
</dbReference>
<dbReference type="Proteomes" id="UP000504632">
    <property type="component" value="Chromosome 7"/>
</dbReference>
<evidence type="ECO:0000259" key="11">
    <source>
        <dbReference type="PROSITE" id="PS50119"/>
    </source>
</evidence>
<feature type="coiled-coil region" evidence="7">
    <location>
        <begin position="479"/>
        <end position="517"/>
    </location>
</feature>
<evidence type="ECO:0000256" key="8">
    <source>
        <dbReference type="SAM" id="MobiDB-lite"/>
    </source>
</evidence>
<dbReference type="InterPro" id="IPR013083">
    <property type="entry name" value="Znf_RING/FYVE/PHD"/>
</dbReference>
<dbReference type="Gene3D" id="3.30.160.60">
    <property type="entry name" value="Classic Zinc Finger"/>
    <property type="match status" value="2"/>
</dbReference>
<evidence type="ECO:0000313" key="13">
    <source>
        <dbReference type="Proteomes" id="UP000504632"/>
    </source>
</evidence>
<dbReference type="GO" id="GO:0005737">
    <property type="term" value="C:cytoplasm"/>
    <property type="evidence" value="ECO:0007669"/>
    <property type="project" value="UniProtKB-ARBA"/>
</dbReference>
<dbReference type="SMART" id="SM00449">
    <property type="entry name" value="SPRY"/>
    <property type="match status" value="2"/>
</dbReference>
<dbReference type="Pfam" id="PF25600">
    <property type="entry name" value="TRIM_CC"/>
    <property type="match status" value="2"/>
</dbReference>
<dbReference type="SUPFAM" id="SSF49899">
    <property type="entry name" value="Concanavalin A-like lectins/glucanases"/>
    <property type="match status" value="2"/>
</dbReference>
<dbReference type="InParanoid" id="A0A6J2VVU1"/>
<dbReference type="CDD" id="cd19802">
    <property type="entry name" value="Bbox1_TRIM8-like"/>
    <property type="match status" value="1"/>
</dbReference>
<dbReference type="InterPro" id="IPR000315">
    <property type="entry name" value="Znf_B-box"/>
</dbReference>
<feature type="domain" description="B box-type" evidence="11">
    <location>
        <begin position="930"/>
        <end position="970"/>
    </location>
</feature>
<evidence type="ECO:0000259" key="12">
    <source>
        <dbReference type="PROSITE" id="PS50188"/>
    </source>
</evidence>
<feature type="domain" description="B30.2/SPRY" evidence="12">
    <location>
        <begin position="569"/>
        <end position="765"/>
    </location>
</feature>
<dbReference type="InterPro" id="IPR006574">
    <property type="entry name" value="PRY"/>
</dbReference>
<dbReference type="SMART" id="SM00184">
    <property type="entry name" value="RING"/>
    <property type="match status" value="2"/>
</dbReference>
<dbReference type="InterPro" id="IPR051051">
    <property type="entry name" value="E3_ubiq-ligase_TRIM/RNF"/>
</dbReference>
<dbReference type="GO" id="GO:0045087">
    <property type="term" value="P:innate immune response"/>
    <property type="evidence" value="ECO:0007669"/>
    <property type="project" value="UniProtKB-KW"/>
</dbReference>
<dbReference type="InterPro" id="IPR001870">
    <property type="entry name" value="B30.2/SPRY"/>
</dbReference>
<gene>
    <name evidence="14" type="primary">LOC115816477</name>
</gene>
<dbReference type="SMART" id="SM00336">
    <property type="entry name" value="BBOX"/>
    <property type="match status" value="2"/>
</dbReference>
<dbReference type="InterPro" id="IPR001841">
    <property type="entry name" value="Znf_RING"/>
</dbReference>
<sequence length="1330" mass="151020">MSIDAMIEAVGPNIFTGVIPYMTLSMSMAAFVPNLILWRNMMTPTFWEQVPVRVAGSWFGFLFSIVNVKPTTLLGVTVITAVGDVLELLKTLDIYEEKDETAEGIFALLVLICRVYTGAFMLICVPVRATENPNNSQTPAAENKEKATDAAGKQEQEEEIDIDLEAPETEKAALAIQSQFRRFQKKKKERAKSSAQVPGPRSQFCVSAGLASPGLRTLSEEQFQCSICLETFVEPVSTPCGHTFCKACLQGYWNHSKKFLCPMCKKSYSKRPELSVNRVLAEISSQFQGLTVLAPAEGAGGAHGAGQGESESSDFARPGDVPCDACIGRKMKALKSCLSCPGSFCEAHLRHHKKVKSLTSHRLVEPIANLEDKMCKKHERLLEAYCRNDFMCLCRECAEATHKTHEIVSADREWKKRMSQLGKKRSELKHLIKERAKKLDEIKQSIKVIKANGQRELEESWQVYAELQRLVEQSQAELVEEISSRQRQAEQQAKELAANLELELSQLRKRSSELDSLAHTQDKVLFLQLMSCLTPPPEPADWSSVSVNTDIYLGTVRKSVQNLVNKFQEELKRIHGKEHRKLQNYASEVFMDPGTAQRNLSLSEDGRQVWYEERPRSSQTEGPRRFSPALFVLGRESLSSGRHYWEVEVGRKTAWTLGVARASARRKGEIRLSPEGGFWCLWLKSGEVKALASTRLPLQLPTHPQKVGVFLDYEGGQVSFYDAKARAHLYTFNDTFSESVYPIFSPCINQDGKNSSPLVITTVKHSMASPANLLAEEQVHCSICLDVFTNPVSIPCGHNFCMACIGGYWKTSALFQCPMCKKTFFKQPDISINTVLREIAEQFKELRMNNADRQPPSPTQAPEELPVEVPELIPPDGPWKEDVLCDVCTGSRNRAVKACLVCLTSYCEDHLQTHSARFTKHKLIEPVQNLEDRMCKKHERLLELFCKKDQVMVCVLCTEMDHRAHYTIPVEREWREKKAQLRKTEADVHQMIEDRLKKVEDIKHSVELNKTSAQREIEDSMQVFSDLVRAVQKAQAELVLAIEEKQRETERWAEGLIDDLEQEISFLKTRNTELEQLSRTEDHIHFLQNFPSLCTPPHTKDWSEVSVHTEQCVGTIRRAVAKLEDTLTEEIDKLVESELKRVQKYTEDITLDPDTANPWLQLSDDRRQVRHLGAWQDLPDTPERFDTVVIALGREGFTTGRHYWEVQVGEKDDWYLGVARASVNRKGRISVSTTHGYWALAMKKGQEYRVSSSPPLLLALGEKLKTVGVYVDYEEGQVSFYDVQTKSHIHTFMDTFSERLYPFFYLYCCDKASDTMVICPVSEKIRNKQC</sequence>
<dbReference type="InterPro" id="IPR043136">
    <property type="entry name" value="B30.2/SPRY_sf"/>
</dbReference>
<keyword evidence="1" id="KW-0399">Innate immunity</keyword>
<dbReference type="OrthoDB" id="6270329at2759"/>
<keyword evidence="2" id="KW-0479">Metal-binding</keyword>
<feature type="compositionally biased region" description="Basic and acidic residues" evidence="8">
    <location>
        <begin position="142"/>
        <end position="155"/>
    </location>
</feature>
<evidence type="ECO:0000256" key="6">
    <source>
        <dbReference type="PROSITE-ProRule" id="PRU00024"/>
    </source>
</evidence>
<dbReference type="Pfam" id="PF13445">
    <property type="entry name" value="zf-RING_UBOX"/>
    <property type="match status" value="1"/>
</dbReference>
<dbReference type="PROSITE" id="PS50089">
    <property type="entry name" value="ZF_RING_2"/>
    <property type="match status" value="2"/>
</dbReference>
<dbReference type="CDD" id="cd13733">
    <property type="entry name" value="SPRY_PRY_C-I_1"/>
    <property type="match status" value="2"/>
</dbReference>
<dbReference type="GeneID" id="115816477"/>
<dbReference type="PANTHER" id="PTHR25465:SF49">
    <property type="entry name" value="BLOODTHIRSTY-RELATED GENE FAMILY, MEMBER 1-RELATED"/>
    <property type="match status" value="1"/>
</dbReference>
<name>A0A6J2VVU1_CHACN</name>
<dbReference type="SMART" id="SM00589">
    <property type="entry name" value="PRY"/>
    <property type="match status" value="2"/>
</dbReference>
<feature type="domain" description="RING-type" evidence="10">
    <location>
        <begin position="225"/>
        <end position="265"/>
    </location>
</feature>
<keyword evidence="9" id="KW-0812">Transmembrane</keyword>
<evidence type="ECO:0000313" key="14">
    <source>
        <dbReference type="RefSeq" id="XP_030635291.1"/>
    </source>
</evidence>
<keyword evidence="3 6" id="KW-0863">Zinc-finger</keyword>
<evidence type="ECO:0000256" key="5">
    <source>
        <dbReference type="ARBA" id="ARBA00022859"/>
    </source>
</evidence>
<evidence type="ECO:0000256" key="7">
    <source>
        <dbReference type="SAM" id="Coils"/>
    </source>
</evidence>
<feature type="coiled-coil region" evidence="7">
    <location>
        <begin position="1031"/>
        <end position="1077"/>
    </location>
</feature>
<keyword evidence="13" id="KW-1185">Reference proteome</keyword>
<dbReference type="SUPFAM" id="SSF57850">
    <property type="entry name" value="RING/U-box"/>
    <property type="match status" value="2"/>
</dbReference>
<feature type="domain" description="B30.2/SPRY" evidence="12">
    <location>
        <begin position="1129"/>
        <end position="1324"/>
    </location>
</feature>
<evidence type="ECO:0000256" key="4">
    <source>
        <dbReference type="ARBA" id="ARBA00022833"/>
    </source>
</evidence>